<proteinExistence type="predicted"/>
<dbReference type="EMBL" id="QBLH01003871">
    <property type="protein sequence ID" value="TGZ32387.1"/>
    <property type="molecule type" value="Genomic_DNA"/>
</dbReference>
<keyword evidence="2" id="KW-1185">Reference proteome</keyword>
<sequence>MWRVQLHRDALPVELNFRWLMESVVKSTEEHETGNSTSSPNVLRQLNCRPNVTGKSRTVIRASVARSAVWLSRSNDHVRRNALNEKRRIGVAKEGRV</sequence>
<accession>A0A4S2JDE1</accession>
<organism evidence="1 2">
    <name type="scientific">Temnothorax longispinosus</name>
    <dbReference type="NCBI Taxonomy" id="300112"/>
    <lineage>
        <taxon>Eukaryota</taxon>
        <taxon>Metazoa</taxon>
        <taxon>Ecdysozoa</taxon>
        <taxon>Arthropoda</taxon>
        <taxon>Hexapoda</taxon>
        <taxon>Insecta</taxon>
        <taxon>Pterygota</taxon>
        <taxon>Neoptera</taxon>
        <taxon>Endopterygota</taxon>
        <taxon>Hymenoptera</taxon>
        <taxon>Apocrita</taxon>
        <taxon>Aculeata</taxon>
        <taxon>Formicoidea</taxon>
        <taxon>Formicidae</taxon>
        <taxon>Myrmicinae</taxon>
        <taxon>Temnothorax</taxon>
    </lineage>
</organism>
<reference evidence="1 2" key="1">
    <citation type="journal article" date="2019" name="Philos. Trans. R. Soc. Lond., B, Biol. Sci.">
        <title>Ant behaviour and brain gene expression of defending hosts depend on the ecological success of the intruding social parasite.</title>
        <authorList>
            <person name="Kaur R."/>
            <person name="Stoldt M."/>
            <person name="Jongepier E."/>
            <person name="Feldmeyer B."/>
            <person name="Menzel F."/>
            <person name="Bornberg-Bauer E."/>
            <person name="Foitzik S."/>
        </authorList>
    </citation>
    <scope>NUCLEOTIDE SEQUENCE [LARGE SCALE GENOMIC DNA]</scope>
    <source>
        <tissue evidence="1">Whole body</tissue>
    </source>
</reference>
<evidence type="ECO:0000313" key="1">
    <source>
        <dbReference type="EMBL" id="TGZ32387.1"/>
    </source>
</evidence>
<protein>
    <submittedName>
        <fullName evidence="1">Uncharacterized protein</fullName>
    </submittedName>
</protein>
<dbReference type="AlphaFoldDB" id="A0A4S2JDE1"/>
<dbReference type="Proteomes" id="UP000310200">
    <property type="component" value="Unassembled WGS sequence"/>
</dbReference>
<evidence type="ECO:0000313" key="2">
    <source>
        <dbReference type="Proteomes" id="UP000310200"/>
    </source>
</evidence>
<name>A0A4S2JDE1_9HYME</name>
<gene>
    <name evidence="1" type="ORF">DBV15_11927</name>
</gene>
<comment type="caution">
    <text evidence="1">The sequence shown here is derived from an EMBL/GenBank/DDBJ whole genome shotgun (WGS) entry which is preliminary data.</text>
</comment>